<comment type="caution">
    <text evidence="4">The sequence shown here is derived from an EMBL/GenBank/DDBJ whole genome shotgun (WGS) entry which is preliminary data.</text>
</comment>
<name>A0ABQ9KRF0_HEVBR</name>
<dbReference type="InterPro" id="IPR036249">
    <property type="entry name" value="Thioredoxin-like_sf"/>
</dbReference>
<keyword evidence="2" id="KW-0808">Transferase</keyword>
<evidence type="ECO:0000256" key="1">
    <source>
        <dbReference type="ARBA" id="ARBA00012452"/>
    </source>
</evidence>
<sequence length="147" mass="16494">MVVKVYGAACASVNRVLLCLIEKGIEFETVPPFGVIPVIQDRDYTLYESRAIISYIAEKYKFQGTDLLGKSNEERGLVEQWLEVEAPNYHPHVYNLAIHALSASVLGFPPDEKLIQESEAKYLAGDFFSLANLSHLPFMHCLLGPHQ</sequence>
<evidence type="ECO:0000313" key="4">
    <source>
        <dbReference type="EMBL" id="KAJ9146547.1"/>
    </source>
</evidence>
<dbReference type="EC" id="2.5.1.18" evidence="1"/>
<proteinExistence type="predicted"/>
<keyword evidence="5" id="KW-1185">Reference proteome</keyword>
<dbReference type="Proteomes" id="UP001174677">
    <property type="component" value="Chromosome 16"/>
</dbReference>
<evidence type="ECO:0000313" key="5">
    <source>
        <dbReference type="Proteomes" id="UP001174677"/>
    </source>
</evidence>
<dbReference type="EMBL" id="JARPOI010000016">
    <property type="protein sequence ID" value="KAJ9146547.1"/>
    <property type="molecule type" value="Genomic_DNA"/>
</dbReference>
<dbReference type="PANTHER" id="PTHR43900">
    <property type="entry name" value="GLUTATHIONE S-TRANSFERASE RHO"/>
    <property type="match status" value="1"/>
</dbReference>
<dbReference type="InterPro" id="IPR036282">
    <property type="entry name" value="Glutathione-S-Trfase_C_sf"/>
</dbReference>
<protein>
    <recommendedName>
        <fullName evidence="1">glutathione transferase</fullName>
        <ecNumber evidence="1">2.5.1.18</ecNumber>
    </recommendedName>
</protein>
<organism evidence="4 5">
    <name type="scientific">Hevea brasiliensis</name>
    <name type="common">Para rubber tree</name>
    <name type="synonym">Siphonia brasiliensis</name>
    <dbReference type="NCBI Taxonomy" id="3981"/>
    <lineage>
        <taxon>Eukaryota</taxon>
        <taxon>Viridiplantae</taxon>
        <taxon>Streptophyta</taxon>
        <taxon>Embryophyta</taxon>
        <taxon>Tracheophyta</taxon>
        <taxon>Spermatophyta</taxon>
        <taxon>Magnoliopsida</taxon>
        <taxon>eudicotyledons</taxon>
        <taxon>Gunneridae</taxon>
        <taxon>Pentapetalae</taxon>
        <taxon>rosids</taxon>
        <taxon>fabids</taxon>
        <taxon>Malpighiales</taxon>
        <taxon>Euphorbiaceae</taxon>
        <taxon>Crotonoideae</taxon>
        <taxon>Micrandreae</taxon>
        <taxon>Hevea</taxon>
    </lineage>
</organism>
<dbReference type="InterPro" id="IPR004045">
    <property type="entry name" value="Glutathione_S-Trfase_N"/>
</dbReference>
<dbReference type="SUPFAM" id="SSF47616">
    <property type="entry name" value="GST C-terminal domain-like"/>
    <property type="match status" value="1"/>
</dbReference>
<dbReference type="Gene3D" id="3.40.30.10">
    <property type="entry name" value="Glutaredoxin"/>
    <property type="match status" value="1"/>
</dbReference>
<dbReference type="SUPFAM" id="SSF52833">
    <property type="entry name" value="Thioredoxin-like"/>
    <property type="match status" value="1"/>
</dbReference>
<feature type="domain" description="GST N-terminal" evidence="3">
    <location>
        <begin position="1"/>
        <end position="64"/>
    </location>
</feature>
<dbReference type="Gene3D" id="1.20.1050.10">
    <property type="match status" value="2"/>
</dbReference>
<evidence type="ECO:0000259" key="3">
    <source>
        <dbReference type="PROSITE" id="PS50404"/>
    </source>
</evidence>
<reference evidence="4" key="1">
    <citation type="journal article" date="2023" name="Plant Biotechnol. J.">
        <title>Chromosome-level wild Hevea brasiliensis genome provides new tools for genomic-assisted breeding and valuable loci to elevate rubber yield.</title>
        <authorList>
            <person name="Cheng H."/>
            <person name="Song X."/>
            <person name="Hu Y."/>
            <person name="Wu T."/>
            <person name="Yang Q."/>
            <person name="An Z."/>
            <person name="Feng S."/>
            <person name="Deng Z."/>
            <person name="Wu W."/>
            <person name="Zeng X."/>
            <person name="Tu M."/>
            <person name="Wang X."/>
            <person name="Huang H."/>
        </authorList>
    </citation>
    <scope>NUCLEOTIDE SEQUENCE</scope>
    <source>
        <strain evidence="4">MT/VB/25A 57/8</strain>
    </source>
</reference>
<dbReference type="Pfam" id="PF13417">
    <property type="entry name" value="GST_N_3"/>
    <property type="match status" value="1"/>
</dbReference>
<accession>A0ABQ9KRF0</accession>
<dbReference type="PANTHER" id="PTHR43900:SF45">
    <property type="entry name" value="GLUTATHIONE S-TRANSFERASE F9"/>
    <property type="match status" value="1"/>
</dbReference>
<gene>
    <name evidence="4" type="ORF">P3X46_028796</name>
</gene>
<evidence type="ECO:0000256" key="2">
    <source>
        <dbReference type="ARBA" id="ARBA00022679"/>
    </source>
</evidence>
<dbReference type="PROSITE" id="PS50404">
    <property type="entry name" value="GST_NTER"/>
    <property type="match status" value="1"/>
</dbReference>